<dbReference type="Gene3D" id="3.90.180.10">
    <property type="entry name" value="Medium-chain alcohol dehydrogenases, catalytic domain"/>
    <property type="match status" value="1"/>
</dbReference>
<comment type="similarity">
    <text evidence="2 11">Belongs to the zinc-containing alcohol dehydrogenase family.</text>
</comment>
<keyword evidence="14" id="KW-1185">Reference proteome</keyword>
<evidence type="ECO:0000256" key="11">
    <source>
        <dbReference type="RuleBase" id="RU361277"/>
    </source>
</evidence>
<keyword evidence="8" id="KW-0560">Oxidoreductase</keyword>
<comment type="cofactor">
    <cofactor evidence="1 11">
        <name>Zn(2+)</name>
        <dbReference type="ChEBI" id="CHEBI:29105"/>
    </cofactor>
</comment>
<comment type="subunit">
    <text evidence="3">Homodimer.</text>
</comment>
<evidence type="ECO:0000259" key="12">
    <source>
        <dbReference type="SMART" id="SM00829"/>
    </source>
</evidence>
<evidence type="ECO:0000256" key="8">
    <source>
        <dbReference type="ARBA" id="ARBA00023002"/>
    </source>
</evidence>
<dbReference type="InterPro" id="IPR013154">
    <property type="entry name" value="ADH-like_N"/>
</dbReference>
<keyword evidence="7" id="KW-0521">NADP</keyword>
<evidence type="ECO:0000256" key="6">
    <source>
        <dbReference type="ARBA" id="ARBA00022833"/>
    </source>
</evidence>
<evidence type="ECO:0000256" key="2">
    <source>
        <dbReference type="ARBA" id="ARBA00008072"/>
    </source>
</evidence>
<comment type="caution">
    <text evidence="13">The sequence shown here is derived from an EMBL/GenBank/DDBJ whole genome shotgun (WGS) entry which is preliminary data.</text>
</comment>
<evidence type="ECO:0000256" key="3">
    <source>
        <dbReference type="ARBA" id="ARBA00011738"/>
    </source>
</evidence>
<dbReference type="InterPro" id="IPR002328">
    <property type="entry name" value="ADH_Zn_CS"/>
</dbReference>
<dbReference type="InterPro" id="IPR013149">
    <property type="entry name" value="ADH-like_C"/>
</dbReference>
<evidence type="ECO:0000256" key="10">
    <source>
        <dbReference type="ARBA" id="ARBA00050997"/>
    </source>
</evidence>
<dbReference type="InterPro" id="IPR011032">
    <property type="entry name" value="GroES-like_sf"/>
</dbReference>
<accession>A0A2K3QAP0</accession>
<dbReference type="PROSITE" id="PS00059">
    <property type="entry name" value="ADH_ZINC"/>
    <property type="match status" value="1"/>
</dbReference>
<dbReference type="AlphaFoldDB" id="A0A2K3QAP0"/>
<evidence type="ECO:0000256" key="7">
    <source>
        <dbReference type="ARBA" id="ARBA00022857"/>
    </source>
</evidence>
<dbReference type="STRING" id="45235.A0A2K3QAP0"/>
<proteinExistence type="inferred from homology"/>
<evidence type="ECO:0000256" key="4">
    <source>
        <dbReference type="ARBA" id="ARBA00022553"/>
    </source>
</evidence>
<dbReference type="InterPro" id="IPR020843">
    <property type="entry name" value="ER"/>
</dbReference>
<dbReference type="InterPro" id="IPR036291">
    <property type="entry name" value="NAD(P)-bd_dom_sf"/>
</dbReference>
<dbReference type="Proteomes" id="UP000236621">
    <property type="component" value="Unassembled WGS sequence"/>
</dbReference>
<gene>
    <name evidence="13" type="ORF">TCAP_05452</name>
</gene>
<evidence type="ECO:0000256" key="9">
    <source>
        <dbReference type="ARBA" id="ARBA00024074"/>
    </source>
</evidence>
<dbReference type="GO" id="GO:0006066">
    <property type="term" value="P:alcohol metabolic process"/>
    <property type="evidence" value="ECO:0007669"/>
    <property type="project" value="UniProtKB-ARBA"/>
</dbReference>
<evidence type="ECO:0000313" key="13">
    <source>
        <dbReference type="EMBL" id="PNY24602.1"/>
    </source>
</evidence>
<reference evidence="13 14" key="1">
    <citation type="submission" date="2017-08" db="EMBL/GenBank/DDBJ databases">
        <title>Harnessing the power of phylogenomics to disentangle the directionality and signatures of interkingdom host jumping in the parasitic fungal genus Tolypocladium.</title>
        <authorList>
            <person name="Quandt C.A."/>
            <person name="Patterson W."/>
            <person name="Spatafora J.W."/>
        </authorList>
    </citation>
    <scope>NUCLEOTIDE SEQUENCE [LARGE SCALE GENOMIC DNA]</scope>
    <source>
        <strain evidence="13 14">CBS 113982</strain>
    </source>
</reference>
<dbReference type="SUPFAM" id="SSF51735">
    <property type="entry name" value="NAD(P)-binding Rossmann-fold domains"/>
    <property type="match status" value="1"/>
</dbReference>
<dbReference type="SUPFAM" id="SSF50129">
    <property type="entry name" value="GroES-like"/>
    <property type="match status" value="1"/>
</dbReference>
<dbReference type="InterPro" id="IPR047109">
    <property type="entry name" value="CAD-like"/>
</dbReference>
<keyword evidence="4" id="KW-0597">Phosphoprotein</keyword>
<evidence type="ECO:0000313" key="14">
    <source>
        <dbReference type="Proteomes" id="UP000236621"/>
    </source>
</evidence>
<feature type="non-terminal residue" evidence="13">
    <location>
        <position position="1"/>
    </location>
</feature>
<dbReference type="SMART" id="SM00829">
    <property type="entry name" value="PKS_ER"/>
    <property type="match status" value="1"/>
</dbReference>
<sequence>LPERHGVSDRPLHSSPCKIEGTPISLPQPILRYYLHTILNTLIKDEMGYPDTFQGFSIDSQSEWTKFRKAELTPKPFEDRDVDIAIEACGVCGSDVHKISGGWGPCSLPLCVGHEVVGRVVRKGVNASTVEIGERVGVGAQVSACLKCKNCLSDNENYCPHQVDTYDGAYPDGTISQGGYSSHIRVHEYFVFKIPDNIESSLVAPMMCAGITTYSPLVRANIGPGKKVAVIGIGGLGHFGIMWAKALGAETYAISHSPHKAEDALALGAKEFISTSVEGWHKPWQYTFDFILNTADATDKFDIKAYMSTMAVNGVFHNVGLPDKPLPSMMAFDFMPGGYSMGASHIGSRREMFAMLKLASEQNIKSWVQTIDISDAGCKEAVERVHQGKTKYRITLVGYDKVFGKRY</sequence>
<dbReference type="GO" id="GO:0008106">
    <property type="term" value="F:alcohol dehydrogenase (NADP+) activity"/>
    <property type="evidence" value="ECO:0007669"/>
    <property type="project" value="UniProtKB-EC"/>
</dbReference>
<dbReference type="OrthoDB" id="1879366at2759"/>
<evidence type="ECO:0000256" key="1">
    <source>
        <dbReference type="ARBA" id="ARBA00001947"/>
    </source>
</evidence>
<name>A0A2K3QAP0_9HYPO</name>
<comment type="catalytic activity">
    <reaction evidence="10">
        <text>a primary alcohol + NADP(+) = an aldehyde + NADPH + H(+)</text>
        <dbReference type="Rhea" id="RHEA:15937"/>
        <dbReference type="ChEBI" id="CHEBI:15378"/>
        <dbReference type="ChEBI" id="CHEBI:15734"/>
        <dbReference type="ChEBI" id="CHEBI:17478"/>
        <dbReference type="ChEBI" id="CHEBI:57783"/>
        <dbReference type="ChEBI" id="CHEBI:58349"/>
        <dbReference type="EC" id="1.1.1.2"/>
    </reaction>
    <physiologicalReaction direction="left-to-right" evidence="10">
        <dbReference type="Rhea" id="RHEA:15938"/>
    </physiologicalReaction>
    <physiologicalReaction direction="right-to-left" evidence="10">
        <dbReference type="Rhea" id="RHEA:15939"/>
    </physiologicalReaction>
</comment>
<dbReference type="FunFam" id="3.40.50.720:FF:000158">
    <property type="entry name" value="Zinc-binding alcohol dehydrogenase"/>
    <property type="match status" value="1"/>
</dbReference>
<evidence type="ECO:0000256" key="5">
    <source>
        <dbReference type="ARBA" id="ARBA00022723"/>
    </source>
</evidence>
<dbReference type="CDD" id="cd05283">
    <property type="entry name" value="CAD1"/>
    <property type="match status" value="1"/>
</dbReference>
<dbReference type="Pfam" id="PF08240">
    <property type="entry name" value="ADH_N"/>
    <property type="match status" value="1"/>
</dbReference>
<keyword evidence="6 11" id="KW-0862">Zinc</keyword>
<dbReference type="Pfam" id="PF00107">
    <property type="entry name" value="ADH_zinc_N"/>
    <property type="match status" value="1"/>
</dbReference>
<dbReference type="GO" id="GO:0008270">
    <property type="term" value="F:zinc ion binding"/>
    <property type="evidence" value="ECO:0007669"/>
    <property type="project" value="InterPro"/>
</dbReference>
<organism evidence="13 14">
    <name type="scientific">Tolypocladium capitatum</name>
    <dbReference type="NCBI Taxonomy" id="45235"/>
    <lineage>
        <taxon>Eukaryota</taxon>
        <taxon>Fungi</taxon>
        <taxon>Dikarya</taxon>
        <taxon>Ascomycota</taxon>
        <taxon>Pezizomycotina</taxon>
        <taxon>Sordariomycetes</taxon>
        <taxon>Hypocreomycetidae</taxon>
        <taxon>Hypocreales</taxon>
        <taxon>Ophiocordycipitaceae</taxon>
        <taxon>Tolypocladium</taxon>
    </lineage>
</organism>
<dbReference type="PANTHER" id="PTHR42683">
    <property type="entry name" value="ALDEHYDE REDUCTASE"/>
    <property type="match status" value="1"/>
</dbReference>
<dbReference type="EC" id="1.1.1.2" evidence="9"/>
<keyword evidence="5 11" id="KW-0479">Metal-binding</keyword>
<feature type="domain" description="Enoyl reductase (ER)" evidence="12">
    <location>
        <begin position="60"/>
        <end position="396"/>
    </location>
</feature>
<dbReference type="Gene3D" id="3.40.50.720">
    <property type="entry name" value="NAD(P)-binding Rossmann-like Domain"/>
    <property type="match status" value="1"/>
</dbReference>
<dbReference type="EMBL" id="NRSZ01000867">
    <property type="protein sequence ID" value="PNY24602.1"/>
    <property type="molecule type" value="Genomic_DNA"/>
</dbReference>
<protein>
    <recommendedName>
        <fullName evidence="9">alcohol dehydrogenase (NADP(+))</fullName>
        <ecNumber evidence="9">1.1.1.2</ecNumber>
    </recommendedName>
</protein>